<evidence type="ECO:0000256" key="2">
    <source>
        <dbReference type="ARBA" id="ARBA00022516"/>
    </source>
</evidence>
<keyword evidence="10" id="KW-1185">Reference proteome</keyword>
<gene>
    <name evidence="9" type="ORF">D3871_04100</name>
</gene>
<evidence type="ECO:0000256" key="3">
    <source>
        <dbReference type="ARBA" id="ARBA00022679"/>
    </source>
</evidence>
<keyword evidence="5 9" id="KW-0012">Acyltransferase</keyword>
<keyword evidence="4" id="KW-0443">Lipid metabolism</keyword>
<evidence type="ECO:0000256" key="6">
    <source>
        <dbReference type="SAM" id="MobiDB-lite"/>
    </source>
</evidence>
<keyword evidence="2" id="KW-0444">Lipid biosynthesis</keyword>
<dbReference type="PANTHER" id="PTHR10434:SF64">
    <property type="entry name" value="1-ACYL-SN-GLYCEROL-3-PHOSPHATE ACYLTRANSFERASE-RELATED"/>
    <property type="match status" value="1"/>
</dbReference>
<dbReference type="GO" id="GO:0006654">
    <property type="term" value="P:phosphatidic acid biosynthetic process"/>
    <property type="evidence" value="ECO:0007669"/>
    <property type="project" value="TreeGrafter"/>
</dbReference>
<evidence type="ECO:0000313" key="9">
    <source>
        <dbReference type="EMBL" id="RJF97795.1"/>
    </source>
</evidence>
<keyword evidence="3 9" id="KW-0808">Transferase</keyword>
<evidence type="ECO:0000313" key="10">
    <source>
        <dbReference type="Proteomes" id="UP000265955"/>
    </source>
</evidence>
<dbReference type="SMART" id="SM00563">
    <property type="entry name" value="PlsC"/>
    <property type="match status" value="1"/>
</dbReference>
<dbReference type="CDD" id="cd07989">
    <property type="entry name" value="LPLAT_AGPAT-like"/>
    <property type="match status" value="1"/>
</dbReference>
<proteinExistence type="predicted"/>
<dbReference type="AlphaFoldDB" id="A0A3A3G6M7"/>
<dbReference type="OrthoDB" id="9806880at2"/>
<dbReference type="Proteomes" id="UP000265955">
    <property type="component" value="Unassembled WGS sequence"/>
</dbReference>
<dbReference type="EMBL" id="QYUO01000001">
    <property type="protein sequence ID" value="RJF97795.1"/>
    <property type="molecule type" value="Genomic_DNA"/>
</dbReference>
<keyword evidence="7" id="KW-0812">Transmembrane</keyword>
<sequence>MHVLGLIRVVLHLFQGLATCAFVFPLIDAAGRQRCIKRWSAKLVSVCGITVHIDHTPDVQPASRALIVSNHVSWLDIFVINSLEPCRFVAKSDIRDWPLIGWLCAKTGTIFISRGKLRDVRRIYQGLVASLHAGERVAFFPEGTTAAQGQVLPFHANLFEAAIEAQVPIQPYAIRYVDAHGRLHPAADFIGDMSFVQSMLTVLKAGGMTARLSLLAPIETAAGSHRRELADAAHDAIATALPDSVAASDAMPEPNFSRSSRVSGIAGSRPE</sequence>
<feature type="domain" description="Phospholipid/glycerol acyltransferase" evidence="8">
    <location>
        <begin position="65"/>
        <end position="177"/>
    </location>
</feature>
<accession>A0A3A3G6M7</accession>
<comment type="pathway">
    <text evidence="1">Lipid metabolism.</text>
</comment>
<keyword evidence="7" id="KW-1133">Transmembrane helix</keyword>
<evidence type="ECO:0000259" key="8">
    <source>
        <dbReference type="SMART" id="SM00563"/>
    </source>
</evidence>
<reference evidence="10" key="1">
    <citation type="submission" date="2018-09" db="EMBL/GenBank/DDBJ databases">
        <authorList>
            <person name="Zhu H."/>
        </authorList>
    </citation>
    <scope>NUCLEOTIDE SEQUENCE [LARGE SCALE GENOMIC DNA]</scope>
    <source>
        <strain evidence="10">K1R23-30</strain>
    </source>
</reference>
<keyword evidence="7" id="KW-0472">Membrane</keyword>
<comment type="caution">
    <text evidence="9">The sequence shown here is derived from an EMBL/GenBank/DDBJ whole genome shotgun (WGS) entry which is preliminary data.</text>
</comment>
<name>A0A3A3G6M7_9BURK</name>
<dbReference type="RefSeq" id="WP_119767741.1">
    <property type="nucleotide sequence ID" value="NZ_QYUO01000001.1"/>
</dbReference>
<feature type="transmembrane region" description="Helical" evidence="7">
    <location>
        <begin position="6"/>
        <end position="27"/>
    </location>
</feature>
<evidence type="ECO:0000256" key="1">
    <source>
        <dbReference type="ARBA" id="ARBA00005189"/>
    </source>
</evidence>
<organism evidence="9 10">
    <name type="scientific">Noviherbaspirillum saxi</name>
    <dbReference type="NCBI Taxonomy" id="2320863"/>
    <lineage>
        <taxon>Bacteria</taxon>
        <taxon>Pseudomonadati</taxon>
        <taxon>Pseudomonadota</taxon>
        <taxon>Betaproteobacteria</taxon>
        <taxon>Burkholderiales</taxon>
        <taxon>Oxalobacteraceae</taxon>
        <taxon>Noviherbaspirillum</taxon>
    </lineage>
</organism>
<protein>
    <submittedName>
        <fullName evidence="9">1-acyl-sn-glycerol-3-phosphate acyltransferase</fullName>
    </submittedName>
</protein>
<feature type="region of interest" description="Disordered" evidence="6">
    <location>
        <begin position="246"/>
        <end position="271"/>
    </location>
</feature>
<evidence type="ECO:0000256" key="5">
    <source>
        <dbReference type="ARBA" id="ARBA00023315"/>
    </source>
</evidence>
<dbReference type="SUPFAM" id="SSF69593">
    <property type="entry name" value="Glycerol-3-phosphate (1)-acyltransferase"/>
    <property type="match status" value="1"/>
</dbReference>
<dbReference type="Pfam" id="PF01553">
    <property type="entry name" value="Acyltransferase"/>
    <property type="match status" value="1"/>
</dbReference>
<evidence type="ECO:0000256" key="7">
    <source>
        <dbReference type="SAM" id="Phobius"/>
    </source>
</evidence>
<dbReference type="InterPro" id="IPR002123">
    <property type="entry name" value="Plipid/glycerol_acylTrfase"/>
</dbReference>
<evidence type="ECO:0000256" key="4">
    <source>
        <dbReference type="ARBA" id="ARBA00023098"/>
    </source>
</evidence>
<dbReference type="PANTHER" id="PTHR10434">
    <property type="entry name" value="1-ACYL-SN-GLYCEROL-3-PHOSPHATE ACYLTRANSFERASE"/>
    <property type="match status" value="1"/>
</dbReference>
<dbReference type="GO" id="GO:0003841">
    <property type="term" value="F:1-acylglycerol-3-phosphate O-acyltransferase activity"/>
    <property type="evidence" value="ECO:0007669"/>
    <property type="project" value="TreeGrafter"/>
</dbReference>